<accession>A0A1W6MVU9</accession>
<reference evidence="1 2" key="1">
    <citation type="submission" date="2017-02" db="EMBL/GenBank/DDBJ databases">
        <authorList>
            <person name="Peterson S.W."/>
        </authorList>
    </citation>
    <scope>NUCLEOTIDE SEQUENCE [LARGE SCALE GENOMIC DNA]</scope>
    <source>
        <strain evidence="1 2">S285</strain>
    </source>
</reference>
<sequence length="370" mass="40337">MTGADSFSSSYSEAREKFLEAVSAADVRVESFKHPCSGPRGEELATDAAWFGPSDASRTLVLISGVHGVEGYCGSGAQVDWLRRKEFEDIPAGASVLMIHAINPYGFAWTRRTNEDNVDLNRNWLDFSLPPPPNPDYVELAETLCPAEWTSKAQEETARKMEEWRASRGAQGLDQFWQAVAGGQYSHPLGLFFGGHGPSWSRRTQTAIFQKYLSRARRVGIIDYHTGLGPCGYAERLTIYAPEEAGHKRAAKWFGAEVTSTKSGTAASKDVSGDSIIGSSALLPNAEITSICFEVGTAPPPRVLQALRADAWLHAHGDPESEQGRQIKAELRAAFYCETDFWKGMVAGQSLLACRQALAGLSLQPDVYSA</sequence>
<dbReference type="Proteomes" id="UP000193978">
    <property type="component" value="Chromosome"/>
</dbReference>
<dbReference type="Pfam" id="PF10994">
    <property type="entry name" value="DUF2817"/>
    <property type="match status" value="1"/>
</dbReference>
<dbReference type="OrthoDB" id="4014363at2"/>
<dbReference type="SUPFAM" id="SSF53187">
    <property type="entry name" value="Zn-dependent exopeptidases"/>
    <property type="match status" value="1"/>
</dbReference>
<dbReference type="InterPro" id="IPR021259">
    <property type="entry name" value="DUF2817"/>
</dbReference>
<organism evidence="1 2">
    <name type="scientific">Methylocystis bryophila</name>
    <dbReference type="NCBI Taxonomy" id="655015"/>
    <lineage>
        <taxon>Bacteria</taxon>
        <taxon>Pseudomonadati</taxon>
        <taxon>Pseudomonadota</taxon>
        <taxon>Alphaproteobacteria</taxon>
        <taxon>Hyphomicrobiales</taxon>
        <taxon>Methylocystaceae</taxon>
        <taxon>Methylocystis</taxon>
    </lineage>
</organism>
<keyword evidence="2" id="KW-1185">Reference proteome</keyword>
<dbReference type="EMBL" id="CP019948">
    <property type="protein sequence ID" value="ARN81687.1"/>
    <property type="molecule type" value="Genomic_DNA"/>
</dbReference>
<protein>
    <recommendedName>
        <fullName evidence="3">DUF2817 domain-containing protein</fullName>
    </recommendedName>
</protein>
<dbReference type="KEGG" id="mbry:B1812_12055"/>
<evidence type="ECO:0000313" key="1">
    <source>
        <dbReference type="EMBL" id="ARN81687.1"/>
    </source>
</evidence>
<dbReference type="AlphaFoldDB" id="A0A1W6MVU9"/>
<gene>
    <name evidence="1" type="ORF">B1812_12055</name>
</gene>
<dbReference type="RefSeq" id="WP_085771804.1">
    <property type="nucleotide sequence ID" value="NZ_AP027149.1"/>
</dbReference>
<name>A0A1W6MVU9_9HYPH</name>
<dbReference type="STRING" id="655015.B1812_12055"/>
<evidence type="ECO:0000313" key="2">
    <source>
        <dbReference type="Proteomes" id="UP000193978"/>
    </source>
</evidence>
<dbReference type="CDD" id="cd06233">
    <property type="entry name" value="M14-like"/>
    <property type="match status" value="1"/>
</dbReference>
<dbReference type="Gene3D" id="3.40.630.10">
    <property type="entry name" value="Zn peptidases"/>
    <property type="match status" value="1"/>
</dbReference>
<evidence type="ECO:0008006" key="3">
    <source>
        <dbReference type="Google" id="ProtNLM"/>
    </source>
</evidence>
<proteinExistence type="predicted"/>